<dbReference type="PANTHER" id="PTHR12472">
    <property type="entry name" value="RAB3-GAP REGULATORY DOMAIN"/>
    <property type="match status" value="1"/>
</dbReference>
<proteinExistence type="inferred from homology"/>
<feature type="domain" description="Rab3-GAP regulatory subunit N-terminal" evidence="5">
    <location>
        <begin position="80"/>
        <end position="461"/>
    </location>
</feature>
<dbReference type="PANTHER" id="PTHR12472:SF0">
    <property type="entry name" value="RAB3 GTPASE-ACTIVATING PROTEIN NON-CATALYTIC SUBUNIT"/>
    <property type="match status" value="1"/>
</dbReference>
<comment type="subcellular location">
    <subcellularLocation>
        <location evidence="1">Cytoplasm</location>
    </subcellularLocation>
</comment>
<dbReference type="Proteomes" id="UP000095283">
    <property type="component" value="Unplaced"/>
</dbReference>
<feature type="domain" description="Rab3GAP regulatory subunit C-terminal" evidence="6">
    <location>
        <begin position="832"/>
        <end position="1157"/>
    </location>
</feature>
<organism evidence="7 8">
    <name type="scientific">Heterorhabditis bacteriophora</name>
    <name type="common">Entomopathogenic nematode worm</name>
    <dbReference type="NCBI Taxonomy" id="37862"/>
    <lineage>
        <taxon>Eukaryota</taxon>
        <taxon>Metazoa</taxon>
        <taxon>Ecdysozoa</taxon>
        <taxon>Nematoda</taxon>
        <taxon>Chromadorea</taxon>
        <taxon>Rhabditida</taxon>
        <taxon>Rhabditina</taxon>
        <taxon>Rhabditomorpha</taxon>
        <taxon>Strongyloidea</taxon>
        <taxon>Heterorhabditidae</taxon>
        <taxon>Heterorhabditis</taxon>
    </lineage>
</organism>
<keyword evidence="4" id="KW-0963">Cytoplasm</keyword>
<dbReference type="AlphaFoldDB" id="A0A1I7XR99"/>
<name>A0A1I7XR99_HETBA</name>
<dbReference type="InterPro" id="IPR026059">
    <property type="entry name" value="Rab3GAP2"/>
</dbReference>
<protein>
    <submittedName>
        <fullName evidence="8">RAB3GAP2_N domain-containing protein</fullName>
    </submittedName>
</protein>
<evidence type="ECO:0000256" key="2">
    <source>
        <dbReference type="ARBA" id="ARBA00008153"/>
    </source>
</evidence>
<keyword evidence="7" id="KW-1185">Reference proteome</keyword>
<evidence type="ECO:0000259" key="6">
    <source>
        <dbReference type="Pfam" id="PF14656"/>
    </source>
</evidence>
<keyword evidence="3" id="KW-0343">GTPase activation</keyword>
<evidence type="ECO:0000256" key="4">
    <source>
        <dbReference type="ARBA" id="ARBA00022490"/>
    </source>
</evidence>
<sequence>MAVIFQLEECLTLADEVSNRIKEYLLGGNANSTTFRKRTVSSNDVDNLDAEKHVGIREWDPLLAQQNYLVNEESVSPPSWLSSCLFATYSNMDYVLLMNEQRIVVLSRFEIFSMTVGLDVFGEIFYKVLGYVMSDYITCGCLFGLGSRRVSETLDCMLVAVGLSNGYVAFLTERGTLLFYERFCVDAITAVVFDHFPDTQQLMVVTEVDFFSVNPVMLHSTLLQAKVSIAKGEKSAKELSETLEIECLRLEPEQRVKIRNTVFTGVHKQTCFEQYVTASLTSFHQRDFRPDLPKYSTYLFTSDRMFTTFIWHSEAESDKIWSEAIKIGKSIVPHFGIRQFLGLSPANQRKSALSLSRRVAVSRGVLGDSRTAEFISRAPRPLIAIVDHAARVILIDTVHRQIIRIWKGYRGASVSWLTSSHEGRTALYLAIYAPRRALLEVWNVQSGVRVGAQHVDPGGMLVEGGAASILCRCQDGRQQTDSFFIDANLSLNIMNPSILLEVFSTLRTQKARKQFLLSLLPMVENTEEFKELLENIIKVSLGNSKNTSIVTGKNKSNSKLVFQIDSCDSLGDLPDMILNLLIIYNRIVDYHGQPKKQCDFGQLPFNERAVVIIQKHLEFGESIEVDLLKPGKFFSIIDWQAPTTAIFDKNLSTIDLQHLAYLIFSPVLSGSVDLHTFIDSVIDPLPVSMEHLSSLLSFYFIKDHSSIGETVFSRFIDLIAYFESVHNGAVDSYERAAIESTNLNRALLMFSACCIVKQRCDDWETFDPRCEYADCTLMTMHAAWLVAQLQGTAAYSQLLTGGGGFFREQVAVWVAELEFTVDQLDEYIKDHESLSELCSLLPLTLSPTLLRCDVGWELMTHWFKEKTKRFEIIKLAFSYISKVNDARLKHGIARMVWDNFLAEPFRVLVQLIEKIGRGPKESEARQILQVPEQRLEISIFLSYGTYYVSFHIEFLTECQNILIMLMDAVRDSPPPVSVPVDHLLEVALSHPPTAAMHGSASRDSLVEIASRQQLVNYHLVLHHVHLCMALRLQLSVGLRLQPLRILFCSIGQRAFFQQLDSHPLIPLDRVDDSVLEKRHQFITKISEQGTDNDRKLARDLAYQWNLTVDSIAVMQIICFLRMGDDTNASRELANVTPTEKLIRAIVRLLAARVIRLVEEENVVITIAHSNYLSDIAGDESLRVEWEGSTWREAVLSLGWMIAALPPEYHHYFMRIGGILLQYFGLQIVD</sequence>
<dbReference type="InterPro" id="IPR032839">
    <property type="entry name" value="RAB3GAP_N"/>
</dbReference>
<dbReference type="GO" id="GO:0005737">
    <property type="term" value="C:cytoplasm"/>
    <property type="evidence" value="ECO:0007669"/>
    <property type="project" value="UniProtKB-SubCell"/>
</dbReference>
<reference evidence="8" key="1">
    <citation type="submission" date="2016-11" db="UniProtKB">
        <authorList>
            <consortium name="WormBaseParasite"/>
        </authorList>
    </citation>
    <scope>IDENTIFICATION</scope>
</reference>
<accession>A0A1I7XR99</accession>
<dbReference type="InterPro" id="IPR029257">
    <property type="entry name" value="RAB3GAP2_C"/>
</dbReference>
<evidence type="ECO:0000313" key="7">
    <source>
        <dbReference type="Proteomes" id="UP000095283"/>
    </source>
</evidence>
<evidence type="ECO:0000256" key="3">
    <source>
        <dbReference type="ARBA" id="ARBA00022468"/>
    </source>
</evidence>
<evidence type="ECO:0000313" key="8">
    <source>
        <dbReference type="WBParaSite" id="Hba_20015"/>
    </source>
</evidence>
<evidence type="ECO:0000256" key="1">
    <source>
        <dbReference type="ARBA" id="ARBA00004496"/>
    </source>
</evidence>
<evidence type="ECO:0000259" key="5">
    <source>
        <dbReference type="Pfam" id="PF14655"/>
    </source>
</evidence>
<dbReference type="Pfam" id="PF14656">
    <property type="entry name" value="RAB3GAP2_C"/>
    <property type="match status" value="1"/>
</dbReference>
<dbReference type="GO" id="GO:0005096">
    <property type="term" value="F:GTPase activator activity"/>
    <property type="evidence" value="ECO:0007669"/>
    <property type="project" value="UniProtKB-KW"/>
</dbReference>
<dbReference type="Pfam" id="PF14655">
    <property type="entry name" value="RAB3GAP2_N"/>
    <property type="match status" value="1"/>
</dbReference>
<comment type="similarity">
    <text evidence="2">Belongs to the Rab3-GAP regulatory subunit family.</text>
</comment>
<dbReference type="WBParaSite" id="Hba_20015">
    <property type="protein sequence ID" value="Hba_20015"/>
    <property type="gene ID" value="Hba_20015"/>
</dbReference>